<feature type="region of interest" description="Disordered" evidence="2">
    <location>
        <begin position="125"/>
        <end position="146"/>
    </location>
</feature>
<dbReference type="PANTHER" id="PTHR33476:SF7">
    <property type="entry name" value="EMB|CAB62613.1"/>
    <property type="match status" value="1"/>
</dbReference>
<keyword evidence="1" id="KW-0175">Coiled coil</keyword>
<feature type="compositionally biased region" description="Basic residues" evidence="2">
    <location>
        <begin position="48"/>
        <end position="57"/>
    </location>
</feature>
<feature type="compositionally biased region" description="Polar residues" evidence="2">
    <location>
        <begin position="381"/>
        <end position="394"/>
    </location>
</feature>
<feature type="compositionally biased region" description="Basic and acidic residues" evidence="2">
    <location>
        <begin position="58"/>
        <end position="69"/>
    </location>
</feature>
<evidence type="ECO:0000256" key="1">
    <source>
        <dbReference type="SAM" id="Coils"/>
    </source>
</evidence>
<proteinExistence type="predicted"/>
<feature type="region of interest" description="Disordered" evidence="2">
    <location>
        <begin position="364"/>
        <end position="402"/>
    </location>
</feature>
<feature type="region of interest" description="Disordered" evidence="2">
    <location>
        <begin position="34"/>
        <end position="69"/>
    </location>
</feature>
<dbReference type="EMBL" id="BPVZ01000111">
    <property type="protein sequence ID" value="GKV35520.1"/>
    <property type="molecule type" value="Genomic_DNA"/>
</dbReference>
<feature type="region of interest" description="Disordered" evidence="2">
    <location>
        <begin position="467"/>
        <end position="487"/>
    </location>
</feature>
<sequence length="705" mass="79799">MDLWVAVAAAAAGYFAKYWQNLPRDKASSLGLSSVDSRYEKPETSSRPFRRSTQRRKLREDVSPDRREVSDGKFSHIFKDDGASAAEVGSSRGFDCEKIEGVVNYSNCNVLSLSSLPPELLTNENLGGDDSGNGLGGNVSDDSGKPYTSQIDVVRDSGRNRCPLKTKHTYRHFVKPLSSLESCLMAQLYNNQAKMEEYVLSSLPSPSSPSLRPLLVTDGTKLISRANRDSFGVFDGTVDNKLHLESKLEKNEYLFGVPLLPKIEYLDLTKMKVKREKGGNGRLSSSYKMDKVDNEKHFLKGSHDATVMFCLGMSMGLIFSCIAHRREVDKLRELLKRTENLVQDLQEEIEMKDSVTFKELANENYESQEREDNPFYDRTPNPYSSEQNMNNSTTHDGKESCHGKVDQSFESMSKIEAELEAELERLGLNMNAPSFDRQISDHVELDPEFEADFAQGELRVDLINQQAPVESESDQDEGCDSTTHSGNYAVSPRELSLRLHEVMQSRLEERVQELETALQNSQRKVKLMESEYQNYWRDFSNTEFRHFSTEKSLPVDEDCNSMARPLVMNLSGEALDAYNETYDEFMKINESEDEDSPSKDYANTHLGGEHSSEGSMSWGQNSAANRSPHPMYNKQEVSSEIFASQVTTSRFQELLDVGFSEHESSDCDDEIERRLIKQIVEKTKKGSPVVQNAQRVLFSMDELEQ</sequence>
<feature type="coiled-coil region" evidence="1">
    <location>
        <begin position="497"/>
        <end position="531"/>
    </location>
</feature>
<evidence type="ECO:0000313" key="4">
    <source>
        <dbReference type="Proteomes" id="UP001054252"/>
    </source>
</evidence>
<dbReference type="PANTHER" id="PTHR33476">
    <property type="entry name" value="EMB|CAB62613.1"/>
    <property type="match status" value="1"/>
</dbReference>
<dbReference type="AlphaFoldDB" id="A0AAV5LEK5"/>
<gene>
    <name evidence="3" type="ORF">SLEP1_g43777</name>
</gene>
<feature type="compositionally biased region" description="Polar residues" evidence="2">
    <location>
        <begin position="613"/>
        <end position="625"/>
    </location>
</feature>
<organism evidence="3 4">
    <name type="scientific">Rubroshorea leprosula</name>
    <dbReference type="NCBI Taxonomy" id="152421"/>
    <lineage>
        <taxon>Eukaryota</taxon>
        <taxon>Viridiplantae</taxon>
        <taxon>Streptophyta</taxon>
        <taxon>Embryophyta</taxon>
        <taxon>Tracheophyta</taxon>
        <taxon>Spermatophyta</taxon>
        <taxon>Magnoliopsida</taxon>
        <taxon>eudicotyledons</taxon>
        <taxon>Gunneridae</taxon>
        <taxon>Pentapetalae</taxon>
        <taxon>rosids</taxon>
        <taxon>malvids</taxon>
        <taxon>Malvales</taxon>
        <taxon>Dipterocarpaceae</taxon>
        <taxon>Rubroshorea</taxon>
    </lineage>
</organism>
<evidence type="ECO:0000256" key="2">
    <source>
        <dbReference type="SAM" id="MobiDB-lite"/>
    </source>
</evidence>
<dbReference type="InterPro" id="IPR040348">
    <property type="entry name" value="POLAR-like"/>
</dbReference>
<accession>A0AAV5LEK5</accession>
<comment type="caution">
    <text evidence="3">The sequence shown here is derived from an EMBL/GenBank/DDBJ whole genome shotgun (WGS) entry which is preliminary data.</text>
</comment>
<evidence type="ECO:0000313" key="3">
    <source>
        <dbReference type="EMBL" id="GKV35520.1"/>
    </source>
</evidence>
<reference evidence="3 4" key="1">
    <citation type="journal article" date="2021" name="Commun. Biol.">
        <title>The genome of Shorea leprosula (Dipterocarpaceae) highlights the ecological relevance of drought in aseasonal tropical rainforests.</title>
        <authorList>
            <person name="Ng K.K.S."/>
            <person name="Kobayashi M.J."/>
            <person name="Fawcett J.A."/>
            <person name="Hatakeyama M."/>
            <person name="Paape T."/>
            <person name="Ng C.H."/>
            <person name="Ang C.C."/>
            <person name="Tnah L.H."/>
            <person name="Lee C.T."/>
            <person name="Nishiyama T."/>
            <person name="Sese J."/>
            <person name="O'Brien M.J."/>
            <person name="Copetti D."/>
            <person name="Mohd Noor M.I."/>
            <person name="Ong R.C."/>
            <person name="Putra M."/>
            <person name="Sireger I.Z."/>
            <person name="Indrioko S."/>
            <person name="Kosugi Y."/>
            <person name="Izuno A."/>
            <person name="Isagi Y."/>
            <person name="Lee S.L."/>
            <person name="Shimizu K.K."/>
        </authorList>
    </citation>
    <scope>NUCLEOTIDE SEQUENCE [LARGE SCALE GENOMIC DNA]</scope>
    <source>
        <strain evidence="3">214</strain>
    </source>
</reference>
<protein>
    <submittedName>
        <fullName evidence="3">Uncharacterized protein</fullName>
    </submittedName>
</protein>
<feature type="region of interest" description="Disordered" evidence="2">
    <location>
        <begin position="590"/>
        <end position="628"/>
    </location>
</feature>
<dbReference type="Proteomes" id="UP001054252">
    <property type="component" value="Unassembled WGS sequence"/>
</dbReference>
<keyword evidence="4" id="KW-1185">Reference proteome</keyword>
<feature type="coiled-coil region" evidence="1">
    <location>
        <begin position="321"/>
        <end position="355"/>
    </location>
</feature>
<name>A0AAV5LEK5_9ROSI</name>
<dbReference type="GO" id="GO:0008356">
    <property type="term" value="P:asymmetric cell division"/>
    <property type="evidence" value="ECO:0007669"/>
    <property type="project" value="InterPro"/>
</dbReference>